<dbReference type="EMBL" id="FOJM01000009">
    <property type="protein sequence ID" value="SFA50265.1"/>
    <property type="molecule type" value="Genomic_DNA"/>
</dbReference>
<evidence type="ECO:0000313" key="1">
    <source>
        <dbReference type="EMBL" id="SFA50265.1"/>
    </source>
</evidence>
<sequence length="126" mass="14706">MEIIILTLILLVSCPMFNWLFGNKKLQPGLSKAAYWKAFELHALFDDLHRVKAVLEHTYDTRIDFIAFKDEFLEELGELEGENSPDFSKVSAWFAPNAEWDKLMGPRGRVLGTSVFKRADWWKRNQ</sequence>
<organism evidence="1 2">
    <name type="scientific">Pedobacter suwonensis</name>
    <dbReference type="NCBI Taxonomy" id="332999"/>
    <lineage>
        <taxon>Bacteria</taxon>
        <taxon>Pseudomonadati</taxon>
        <taxon>Bacteroidota</taxon>
        <taxon>Sphingobacteriia</taxon>
        <taxon>Sphingobacteriales</taxon>
        <taxon>Sphingobacteriaceae</taxon>
        <taxon>Pedobacter</taxon>
    </lineage>
</organism>
<reference evidence="2" key="1">
    <citation type="submission" date="2016-10" db="EMBL/GenBank/DDBJ databases">
        <authorList>
            <person name="Varghese N."/>
            <person name="Submissions S."/>
        </authorList>
    </citation>
    <scope>NUCLEOTIDE SEQUENCE [LARGE SCALE GENOMIC DNA]</scope>
    <source>
        <strain evidence="2">DSM 18130</strain>
    </source>
</reference>
<gene>
    <name evidence="1" type="ORF">SAMN04488511_10932</name>
</gene>
<evidence type="ECO:0000313" key="2">
    <source>
        <dbReference type="Proteomes" id="UP000198836"/>
    </source>
</evidence>
<dbReference type="Proteomes" id="UP000198836">
    <property type="component" value="Unassembled WGS sequence"/>
</dbReference>
<dbReference type="STRING" id="332999.SAMN04488511_10932"/>
<proteinExistence type="predicted"/>
<dbReference type="OrthoDB" id="1262835at2"/>
<name>A0A1I0TET1_9SPHI</name>
<accession>A0A1I0TET1</accession>
<keyword evidence="2" id="KW-1185">Reference proteome</keyword>
<dbReference type="RefSeq" id="WP_134204164.1">
    <property type="nucleotide sequence ID" value="NZ_CP031708.1"/>
</dbReference>
<protein>
    <submittedName>
        <fullName evidence="1">Uncharacterized protein</fullName>
    </submittedName>
</protein>
<dbReference type="GeneID" id="96614744"/>
<dbReference type="AlphaFoldDB" id="A0A1I0TET1"/>